<dbReference type="Gene3D" id="2.70.98.10">
    <property type="match status" value="1"/>
</dbReference>
<dbReference type="GO" id="GO:0005975">
    <property type="term" value="P:carbohydrate metabolic process"/>
    <property type="evidence" value="ECO:0007669"/>
    <property type="project" value="InterPro"/>
</dbReference>
<proteinExistence type="predicted"/>
<name>A0A7X6I219_9ACTN</name>
<dbReference type="Proteomes" id="UP000578686">
    <property type="component" value="Unassembled WGS sequence"/>
</dbReference>
<dbReference type="InterPro" id="IPR011013">
    <property type="entry name" value="Gal_mutarotase_sf_dom"/>
</dbReference>
<accession>A0A7X6I219</accession>
<gene>
    <name evidence="1" type="ORF">HCN56_25350</name>
</gene>
<dbReference type="GO" id="GO:0016853">
    <property type="term" value="F:isomerase activity"/>
    <property type="evidence" value="ECO:0007669"/>
    <property type="project" value="InterPro"/>
</dbReference>
<dbReference type="InterPro" id="IPR008183">
    <property type="entry name" value="Aldose_1/G6P_1-epimerase"/>
</dbReference>
<dbReference type="AlphaFoldDB" id="A0A7X6I219"/>
<dbReference type="SUPFAM" id="SSF74650">
    <property type="entry name" value="Galactose mutarotase-like"/>
    <property type="match status" value="1"/>
</dbReference>
<reference evidence="1 2" key="1">
    <citation type="submission" date="2020-03" db="EMBL/GenBank/DDBJ databases">
        <title>Draft genome of Streptomyces sp. ventii, isolated from the Axial Seamount in the Pacific Ocean, and resequencing of the two type strains Streptomyces lonarensis strain NCL 716 and Streptomyces bohaiensis strain 11A07.</title>
        <authorList>
            <person name="Loughran R.M."/>
            <person name="Pfannmuller K.M."/>
            <person name="Wasson B.J."/>
            <person name="Deadmond M.C."/>
            <person name="Paddock B.E."/>
            <person name="Koyack M.J."/>
            <person name="Gallegos D.A."/>
            <person name="Mitchell E.A."/>
            <person name="Ushijima B."/>
            <person name="Saw J.H."/>
            <person name="Mcphail K.L."/>
            <person name="Videau P."/>
        </authorList>
    </citation>
    <scope>NUCLEOTIDE SEQUENCE [LARGE SCALE GENOMIC DNA]</scope>
    <source>
        <strain evidence="1 2">NCL716</strain>
    </source>
</reference>
<evidence type="ECO:0000313" key="2">
    <source>
        <dbReference type="Proteomes" id="UP000578686"/>
    </source>
</evidence>
<keyword evidence="2" id="KW-1185">Reference proteome</keyword>
<evidence type="ECO:0000313" key="1">
    <source>
        <dbReference type="EMBL" id="NJQ08804.1"/>
    </source>
</evidence>
<dbReference type="InterPro" id="IPR014718">
    <property type="entry name" value="GH-type_carb-bd"/>
</dbReference>
<dbReference type="Pfam" id="PF01263">
    <property type="entry name" value="Aldose_epim"/>
    <property type="match status" value="1"/>
</dbReference>
<protein>
    <submittedName>
        <fullName evidence="1">Aldose 1-epimerase</fullName>
    </submittedName>
</protein>
<comment type="caution">
    <text evidence="1">The sequence shown here is derived from an EMBL/GenBank/DDBJ whole genome shotgun (WGS) entry which is preliminary data.</text>
</comment>
<dbReference type="GO" id="GO:0030246">
    <property type="term" value="F:carbohydrate binding"/>
    <property type="evidence" value="ECO:0007669"/>
    <property type="project" value="InterPro"/>
</dbReference>
<dbReference type="EMBL" id="JAAVJD010000438">
    <property type="protein sequence ID" value="NJQ08804.1"/>
    <property type="molecule type" value="Genomic_DNA"/>
</dbReference>
<sequence length="267" mass="29069">MRLRAGDTEVTVLPEDGCRLSSLRVGDAELLVQGSGSGSFVMAPWCGRTADGVFRNGATSHRLPLNAGRHAIHGTVREQVWQRVDRADDDRSAAFVVDLAEPWPYPGRVTQIIELAEDGSALTMTLGVETAGDSFPAQAGWHPWFVRRLRSDGPEAAVEFSPTGQLVRADGIATTEIGDVRPGPWDDCFTMPDGVDVTLRWGAELELRVTGRDEWVVVYDEQPHAVCVEPQSGPPNGLNTHPRLVTGIEPLETTTTWSWRRPAGPAV</sequence>
<organism evidence="1 2">
    <name type="scientific">Streptomyces lonarensis</name>
    <dbReference type="NCBI Taxonomy" id="700599"/>
    <lineage>
        <taxon>Bacteria</taxon>
        <taxon>Bacillati</taxon>
        <taxon>Actinomycetota</taxon>
        <taxon>Actinomycetes</taxon>
        <taxon>Kitasatosporales</taxon>
        <taxon>Streptomycetaceae</taxon>
        <taxon>Streptomyces</taxon>
    </lineage>
</organism>